<sequence length="109" mass="12155">MPITVPSTDDVWIKPTISPAVMFVAGPMISAQHMANNKKTRGMPRTAGLVVGHIWTDIYAPPTRRVTTPIRTLLPRVGLQTGFCKFVRSKERAVFRSPEHRPQRGNTCC</sequence>
<name>A0ABN5YTH3_9MYCO</name>
<accession>A0ABN5YTH3</accession>
<protein>
    <submittedName>
        <fullName evidence="1">Uncharacterized protein</fullName>
    </submittedName>
</protein>
<dbReference type="EMBL" id="AP022577">
    <property type="protein sequence ID" value="BBX85055.1"/>
    <property type="molecule type" value="Genomic_DNA"/>
</dbReference>
<keyword evidence="2" id="KW-1185">Reference proteome</keyword>
<gene>
    <name evidence="1" type="ORF">MAUB_29280</name>
</gene>
<evidence type="ECO:0000313" key="2">
    <source>
        <dbReference type="Proteomes" id="UP000465609"/>
    </source>
</evidence>
<dbReference type="Proteomes" id="UP000465609">
    <property type="component" value="Chromosome"/>
</dbReference>
<organism evidence="1 2">
    <name type="scientific">Mycolicibacterium aubagnense</name>
    <dbReference type="NCBI Taxonomy" id="319707"/>
    <lineage>
        <taxon>Bacteria</taxon>
        <taxon>Bacillati</taxon>
        <taxon>Actinomycetota</taxon>
        <taxon>Actinomycetes</taxon>
        <taxon>Mycobacteriales</taxon>
        <taxon>Mycobacteriaceae</taxon>
        <taxon>Mycolicibacterium</taxon>
    </lineage>
</organism>
<evidence type="ECO:0000313" key="1">
    <source>
        <dbReference type="EMBL" id="BBX85055.1"/>
    </source>
</evidence>
<proteinExistence type="predicted"/>
<reference evidence="1 2" key="1">
    <citation type="journal article" date="2019" name="Emerg. Microbes Infect.">
        <title>Comprehensive subspecies identification of 175 nontuberculous mycobacteria species based on 7547 genomic profiles.</title>
        <authorList>
            <person name="Matsumoto Y."/>
            <person name="Kinjo T."/>
            <person name="Motooka D."/>
            <person name="Nabeya D."/>
            <person name="Jung N."/>
            <person name="Uechi K."/>
            <person name="Horii T."/>
            <person name="Iida T."/>
            <person name="Fujita J."/>
            <person name="Nakamura S."/>
        </authorList>
    </citation>
    <scope>NUCLEOTIDE SEQUENCE [LARGE SCALE GENOMIC DNA]</scope>
    <source>
        <strain evidence="1 2">JCM 15296</strain>
    </source>
</reference>